<gene>
    <name evidence="4" type="ORF">WR25_27183</name>
</gene>
<feature type="region of interest" description="Disordered" evidence="1">
    <location>
        <begin position="1116"/>
        <end position="1176"/>
    </location>
</feature>
<sequence length="1176" mass="129110">MRRYASESQLLETTFGVDNKVHRTYGFPPNKISPVSRSGTSSDEKENDRSEKPPMKIRSSVRFSIKDPAPEMSMINSDRNKGAGKRNIPINRSLRSSKANSLGKVRVDVQPKPEPAPRTKFFIKQAMVTPNDLKMLLSGSSNASRQVSEHMGPAPHSINATNGLHLSRPVSNNNLPLALSNGVSIPINLEIGDYKVWDYVNEVISRGWSDCGSFRLSPAYALYLALRFFHSNSKPFIGQFFSKITTHLGPIARDCNSRDELLFWLANTSELTFLVENDSELRDSRANQLASMVETIFKQLCTVLTGLIRPASQPMLDTNIDMEAGCAELIQLLDSTMREARTSRLNPALTIQVSGHMFHSINATIFNALIGMGYTRVPLTSKLGRLLQSRLLQLHRWAEQMGVELAAECHLDRSRQAANLLVAHKNDLASLGTTCYKLNSLQVRYLLTNFDPKDGESVCDNDVINRVVGLAERQADQLTREDDLAVTLEESEYLALPFLLPQDGYVAEQLRDVPEGLARYLLSLQDKRVLQSVQILNSQNGAPKNCITQQPSQTNGASTNGNGQTTVLMPASIPQAPLIRSASQSTLTSLPTPFGDSFNSNVMQQDELLRVTLRRGTSGIGLSIVAAQGVGDRQVGIYVKKVVDGTPAATAPSSSNPSSLSASMPSPTQNGRYNPPPAYPMQKYGSQQSVQSNIPPPSYQKHQQITASRSSAFAPPTAIQGQNGHQQNQFDFGTRHVRSISASDLYQGQNDPNASFSQRSITSTTGNGNFDKLPAHYRASSRPMVIQPGRPCPSPSSLRRAQSPSSLYRPPSANGLNRPPSASELFAPPKSPNPLQVVGYSSNNRESHAQDMYRASMPSPPAAQSSPRASSEGFRPLPYSASASLPQPIFQKPTYQPLGGNHPPKAFVGPTTSGYQGQRQEPAIVRPVDVNIAREYERDTERQTTFGVIKGAVPTAITQALQLQQQQGGAPRVVVRAPRQSGIELDVRELERTNIALMSQDAVNDELDRLDAKGINMTESETMRYRELLNAAADQSRVQRHSLEPQPAVAHHINGHNSSSQNGQSAMVSRARVETLIDDVSTSVQARTNMRENISPGENRKKSVQFKDEEIRNEFDHINDGVLNSPAERQEQRSGNDGAQLGFRDKMRLFAHQIGENTPKQKIAASSAERHIASEQ</sequence>
<dbReference type="PROSITE" id="PS51126">
    <property type="entry name" value="DILUTE"/>
    <property type="match status" value="1"/>
</dbReference>
<dbReference type="Gene3D" id="2.30.42.10">
    <property type="match status" value="1"/>
</dbReference>
<feature type="domain" description="Dilute" evidence="3">
    <location>
        <begin position="242"/>
        <end position="473"/>
    </location>
</feature>
<feature type="region of interest" description="Disordered" evidence="1">
    <location>
        <begin position="647"/>
        <end position="728"/>
    </location>
</feature>
<dbReference type="PANTHER" id="PTHR10398:SF2">
    <property type="entry name" value="AFADIN"/>
    <property type="match status" value="1"/>
</dbReference>
<dbReference type="STRING" id="2018661.A0A2A2L0I1"/>
<dbReference type="InterPro" id="IPR001478">
    <property type="entry name" value="PDZ"/>
</dbReference>
<feature type="compositionally biased region" description="Polar residues" evidence="1">
    <location>
        <begin position="795"/>
        <end position="806"/>
    </location>
</feature>
<feature type="compositionally biased region" description="Polar residues" evidence="1">
    <location>
        <begin position="745"/>
        <end position="768"/>
    </location>
</feature>
<dbReference type="InterPro" id="IPR036034">
    <property type="entry name" value="PDZ_sf"/>
</dbReference>
<dbReference type="GO" id="GO:0032880">
    <property type="term" value="P:regulation of protein localization"/>
    <property type="evidence" value="ECO:0007669"/>
    <property type="project" value="TreeGrafter"/>
</dbReference>
<dbReference type="OrthoDB" id="6260541at2759"/>
<dbReference type="EMBL" id="LIAE01007393">
    <property type="protein sequence ID" value="PAV79609.1"/>
    <property type="molecule type" value="Genomic_DNA"/>
</dbReference>
<feature type="compositionally biased region" description="Polar residues" evidence="1">
    <location>
        <begin position="684"/>
        <end position="693"/>
    </location>
</feature>
<name>A0A2A2L0I1_9BILA</name>
<feature type="compositionally biased region" description="Low complexity" evidence="1">
    <location>
        <begin position="647"/>
        <end position="668"/>
    </location>
</feature>
<feature type="compositionally biased region" description="Basic and acidic residues" evidence="1">
    <location>
        <begin position="42"/>
        <end position="54"/>
    </location>
</feature>
<organism evidence="4 5">
    <name type="scientific">Diploscapter pachys</name>
    <dbReference type="NCBI Taxonomy" id="2018661"/>
    <lineage>
        <taxon>Eukaryota</taxon>
        <taxon>Metazoa</taxon>
        <taxon>Ecdysozoa</taxon>
        <taxon>Nematoda</taxon>
        <taxon>Chromadorea</taxon>
        <taxon>Rhabditida</taxon>
        <taxon>Rhabditina</taxon>
        <taxon>Rhabditomorpha</taxon>
        <taxon>Rhabditoidea</taxon>
        <taxon>Rhabditidae</taxon>
        <taxon>Diploscapter</taxon>
    </lineage>
</organism>
<dbReference type="GO" id="GO:0050839">
    <property type="term" value="F:cell adhesion molecule binding"/>
    <property type="evidence" value="ECO:0007669"/>
    <property type="project" value="TreeGrafter"/>
</dbReference>
<dbReference type="InterPro" id="IPR002710">
    <property type="entry name" value="Dilute_dom"/>
</dbReference>
<feature type="region of interest" description="Disordered" evidence="1">
    <location>
        <begin position="855"/>
        <end position="877"/>
    </location>
</feature>
<dbReference type="Proteomes" id="UP000218231">
    <property type="component" value="Unassembled WGS sequence"/>
</dbReference>
<dbReference type="AlphaFoldDB" id="A0A2A2L0I1"/>
<dbReference type="PANTHER" id="PTHR10398">
    <property type="entry name" value="AFADIN"/>
    <property type="match status" value="1"/>
</dbReference>
<dbReference type="SUPFAM" id="SSF50156">
    <property type="entry name" value="PDZ domain-like"/>
    <property type="match status" value="1"/>
</dbReference>
<feature type="compositionally biased region" description="Polar residues" evidence="1">
    <location>
        <begin position="700"/>
        <end position="711"/>
    </location>
</feature>
<keyword evidence="5" id="KW-1185">Reference proteome</keyword>
<feature type="compositionally biased region" description="Low complexity" evidence="1">
    <location>
        <begin position="862"/>
        <end position="871"/>
    </location>
</feature>
<evidence type="ECO:0000259" key="2">
    <source>
        <dbReference type="PROSITE" id="PS50106"/>
    </source>
</evidence>
<evidence type="ECO:0000259" key="3">
    <source>
        <dbReference type="PROSITE" id="PS51126"/>
    </source>
</evidence>
<dbReference type="Pfam" id="PF01843">
    <property type="entry name" value="DIL"/>
    <property type="match status" value="1"/>
</dbReference>
<reference evidence="4 5" key="1">
    <citation type="journal article" date="2017" name="Curr. Biol.">
        <title>Genome architecture and evolution of a unichromosomal asexual nematode.</title>
        <authorList>
            <person name="Fradin H."/>
            <person name="Zegar C."/>
            <person name="Gutwein M."/>
            <person name="Lucas J."/>
            <person name="Kovtun M."/>
            <person name="Corcoran D."/>
            <person name="Baugh L.R."/>
            <person name="Kiontke K."/>
            <person name="Gunsalus K."/>
            <person name="Fitch D.H."/>
            <person name="Piano F."/>
        </authorList>
    </citation>
    <scope>NUCLEOTIDE SEQUENCE [LARGE SCALE GENOMIC DNA]</scope>
    <source>
        <strain evidence="4">PF1309</strain>
    </source>
</reference>
<dbReference type="SMART" id="SM01132">
    <property type="entry name" value="DIL"/>
    <property type="match status" value="1"/>
</dbReference>
<dbReference type="PROSITE" id="PS50106">
    <property type="entry name" value="PDZ"/>
    <property type="match status" value="1"/>
</dbReference>
<feature type="region of interest" description="Disordered" evidence="1">
    <location>
        <begin position="745"/>
        <end position="841"/>
    </location>
</feature>
<feature type="region of interest" description="Disordered" evidence="1">
    <location>
        <begin position="17"/>
        <end position="88"/>
    </location>
</feature>
<proteinExistence type="predicted"/>
<evidence type="ECO:0000256" key="1">
    <source>
        <dbReference type="SAM" id="MobiDB-lite"/>
    </source>
</evidence>
<evidence type="ECO:0008006" key="6">
    <source>
        <dbReference type="Google" id="ProtNLM"/>
    </source>
</evidence>
<evidence type="ECO:0000313" key="4">
    <source>
        <dbReference type="EMBL" id="PAV79609.1"/>
    </source>
</evidence>
<comment type="caution">
    <text evidence="4">The sequence shown here is derived from an EMBL/GenBank/DDBJ whole genome shotgun (WGS) entry which is preliminary data.</text>
</comment>
<evidence type="ECO:0000313" key="5">
    <source>
        <dbReference type="Proteomes" id="UP000218231"/>
    </source>
</evidence>
<feature type="domain" description="PDZ" evidence="2">
    <location>
        <begin position="610"/>
        <end position="649"/>
    </location>
</feature>
<feature type="compositionally biased region" description="Polar residues" evidence="1">
    <location>
        <begin position="719"/>
        <end position="728"/>
    </location>
</feature>
<dbReference type="GO" id="GO:0005912">
    <property type="term" value="C:adherens junction"/>
    <property type="evidence" value="ECO:0007669"/>
    <property type="project" value="TreeGrafter"/>
</dbReference>
<accession>A0A2A2L0I1</accession>
<protein>
    <recommendedName>
        <fullName evidence="6">Dilute domain-containing protein</fullName>
    </recommendedName>
</protein>
<dbReference type="InterPro" id="IPR028842">
    <property type="entry name" value="Afadin"/>
</dbReference>